<comment type="caution">
    <text evidence="4">The sequence shown here is derived from an EMBL/GenBank/DDBJ whole genome shotgun (WGS) entry which is preliminary data.</text>
</comment>
<dbReference type="AlphaFoldDB" id="A0A7V6CDM1"/>
<feature type="transmembrane region" description="Helical" evidence="2">
    <location>
        <begin position="12"/>
        <end position="36"/>
    </location>
</feature>
<evidence type="ECO:0000313" key="4">
    <source>
        <dbReference type="EMBL" id="HHQ15891.1"/>
    </source>
</evidence>
<dbReference type="GO" id="GO:0032153">
    <property type="term" value="C:cell division site"/>
    <property type="evidence" value="ECO:0007669"/>
    <property type="project" value="TreeGrafter"/>
</dbReference>
<dbReference type="GO" id="GO:0032506">
    <property type="term" value="P:cytokinetic process"/>
    <property type="evidence" value="ECO:0007669"/>
    <property type="project" value="TreeGrafter"/>
</dbReference>
<dbReference type="SUPFAM" id="SSF110997">
    <property type="entry name" value="Sporulation related repeat"/>
    <property type="match status" value="1"/>
</dbReference>
<sequence length="214" mass="23998">MEEKKVKIEVSKLALVFIILFSLSLLIWSFVIGVWVGTKIEKKAQKEEIALEQPAVSSSPEVPPTVLSNETVPSAPSVSNETVPPTPVKISPPPSLEKPVKEEIAKKELPEEQKKEAKYQKKEVAKIASQIKETPTEFYSVQIGAFSKKEIAEKLKDTAISKGYKAFIKDYKTNGEVLYKVYVGKYSTKEEAKKYVTQIAKDLNVEHPFITEIK</sequence>
<dbReference type="Gene3D" id="3.30.70.1070">
    <property type="entry name" value="Sporulation related repeat"/>
    <property type="match status" value="1"/>
</dbReference>
<proteinExistence type="predicted"/>
<dbReference type="EMBL" id="DRWR01000064">
    <property type="protein sequence ID" value="HHQ15891.1"/>
    <property type="molecule type" value="Genomic_DNA"/>
</dbReference>
<dbReference type="PANTHER" id="PTHR38687">
    <property type="entry name" value="CELL DIVISION PROTEIN DEDD-RELATED"/>
    <property type="match status" value="1"/>
</dbReference>
<gene>
    <name evidence="4" type="ORF">ENM15_03625</name>
</gene>
<feature type="region of interest" description="Disordered" evidence="1">
    <location>
        <begin position="53"/>
        <end position="96"/>
    </location>
</feature>
<dbReference type="InterPro" id="IPR007730">
    <property type="entry name" value="SPOR-like_dom"/>
</dbReference>
<keyword evidence="2" id="KW-1133">Transmembrane helix</keyword>
<dbReference type="PROSITE" id="PS51724">
    <property type="entry name" value="SPOR"/>
    <property type="match status" value="1"/>
</dbReference>
<evidence type="ECO:0000259" key="3">
    <source>
        <dbReference type="PROSITE" id="PS51724"/>
    </source>
</evidence>
<reference evidence="4" key="1">
    <citation type="journal article" date="2020" name="mSystems">
        <title>Genome- and Community-Level Interaction Insights into Carbon Utilization and Element Cycling Functions of Hydrothermarchaeota in Hydrothermal Sediment.</title>
        <authorList>
            <person name="Zhou Z."/>
            <person name="Liu Y."/>
            <person name="Xu W."/>
            <person name="Pan J."/>
            <person name="Luo Z.H."/>
            <person name="Li M."/>
        </authorList>
    </citation>
    <scope>NUCLEOTIDE SEQUENCE [LARGE SCALE GENOMIC DNA]</scope>
    <source>
        <strain evidence="4">SpSt-106</strain>
    </source>
</reference>
<evidence type="ECO:0000256" key="1">
    <source>
        <dbReference type="SAM" id="MobiDB-lite"/>
    </source>
</evidence>
<protein>
    <submittedName>
        <fullName evidence="4">SPOR domain-containing protein</fullName>
    </submittedName>
</protein>
<organism evidence="4">
    <name type="scientific">Thermodesulfobacterium geofontis</name>
    <dbReference type="NCBI Taxonomy" id="1295609"/>
    <lineage>
        <taxon>Bacteria</taxon>
        <taxon>Pseudomonadati</taxon>
        <taxon>Thermodesulfobacteriota</taxon>
        <taxon>Thermodesulfobacteria</taxon>
        <taxon>Thermodesulfobacteriales</taxon>
        <taxon>Thermodesulfobacteriaceae</taxon>
        <taxon>Thermodesulfobacterium</taxon>
    </lineage>
</organism>
<evidence type="ECO:0000256" key="2">
    <source>
        <dbReference type="SAM" id="Phobius"/>
    </source>
</evidence>
<keyword evidence="2" id="KW-0812">Transmembrane</keyword>
<dbReference type="InterPro" id="IPR036680">
    <property type="entry name" value="SPOR-like_sf"/>
</dbReference>
<dbReference type="Pfam" id="PF05036">
    <property type="entry name" value="SPOR"/>
    <property type="match status" value="1"/>
</dbReference>
<dbReference type="GO" id="GO:0030428">
    <property type="term" value="C:cell septum"/>
    <property type="evidence" value="ECO:0007669"/>
    <property type="project" value="TreeGrafter"/>
</dbReference>
<dbReference type="PANTHER" id="PTHR38687:SF1">
    <property type="entry name" value="CELL DIVISION PROTEIN DEDD"/>
    <property type="match status" value="1"/>
</dbReference>
<feature type="compositionally biased region" description="Polar residues" evidence="1">
    <location>
        <begin position="55"/>
        <end position="81"/>
    </location>
</feature>
<feature type="domain" description="SPOR" evidence="3">
    <location>
        <begin position="133"/>
        <end position="212"/>
    </location>
</feature>
<feature type="compositionally biased region" description="Pro residues" evidence="1">
    <location>
        <begin position="84"/>
        <end position="96"/>
    </location>
</feature>
<dbReference type="GO" id="GO:0042834">
    <property type="term" value="F:peptidoglycan binding"/>
    <property type="evidence" value="ECO:0007669"/>
    <property type="project" value="InterPro"/>
</dbReference>
<dbReference type="InterPro" id="IPR052521">
    <property type="entry name" value="Cell_div_SPOR-domain"/>
</dbReference>
<keyword evidence="2" id="KW-0472">Membrane</keyword>
<accession>A0A7V6CDM1</accession>
<name>A0A7V6CDM1_9BACT</name>